<evidence type="ECO:0000313" key="1">
    <source>
        <dbReference type="EMBL" id="BCJ43885.1"/>
    </source>
</evidence>
<gene>
    <name evidence="1" type="ORF">Aiant_45420</name>
</gene>
<keyword evidence="2" id="KW-1185">Reference proteome</keyword>
<proteinExistence type="predicted"/>
<sequence>MRVLGVSGHGGVVGCGRDAVDVPKEGWGAGERTARRKVAGWAYRSAEETGVETEMGVVGARRGTARHFACSVRGFAAESGEMAADAD</sequence>
<name>A0ABM7LX14_9ACTN</name>
<reference evidence="1 2" key="1">
    <citation type="submission" date="2020-08" db="EMBL/GenBank/DDBJ databases">
        <title>Whole genome shotgun sequence of Actinoplanes ianthinogenes NBRC 13996.</title>
        <authorList>
            <person name="Komaki H."/>
            <person name="Tamura T."/>
        </authorList>
    </citation>
    <scope>NUCLEOTIDE SEQUENCE [LARGE SCALE GENOMIC DNA]</scope>
    <source>
        <strain evidence="1 2">NBRC 13996</strain>
    </source>
</reference>
<protein>
    <submittedName>
        <fullName evidence="1">Uncharacterized protein</fullName>
    </submittedName>
</protein>
<dbReference type="PROSITE" id="PS51257">
    <property type="entry name" value="PROKAR_LIPOPROTEIN"/>
    <property type="match status" value="1"/>
</dbReference>
<dbReference type="Proteomes" id="UP000676967">
    <property type="component" value="Chromosome"/>
</dbReference>
<dbReference type="EMBL" id="AP023356">
    <property type="protein sequence ID" value="BCJ43885.1"/>
    <property type="molecule type" value="Genomic_DNA"/>
</dbReference>
<organism evidence="1 2">
    <name type="scientific">Actinoplanes ianthinogenes</name>
    <dbReference type="NCBI Taxonomy" id="122358"/>
    <lineage>
        <taxon>Bacteria</taxon>
        <taxon>Bacillati</taxon>
        <taxon>Actinomycetota</taxon>
        <taxon>Actinomycetes</taxon>
        <taxon>Micromonosporales</taxon>
        <taxon>Micromonosporaceae</taxon>
        <taxon>Actinoplanes</taxon>
    </lineage>
</organism>
<accession>A0ABM7LX14</accession>
<evidence type="ECO:0000313" key="2">
    <source>
        <dbReference type="Proteomes" id="UP000676967"/>
    </source>
</evidence>